<dbReference type="SUPFAM" id="SSF52540">
    <property type="entry name" value="P-loop containing nucleoside triphosphate hydrolases"/>
    <property type="match status" value="1"/>
</dbReference>
<dbReference type="SUPFAM" id="SSF52172">
    <property type="entry name" value="CheY-like"/>
    <property type="match status" value="1"/>
</dbReference>
<dbReference type="SMART" id="SM00382">
    <property type="entry name" value="AAA"/>
    <property type="match status" value="1"/>
</dbReference>
<feature type="domain" description="Response regulatory" evidence="9">
    <location>
        <begin position="3"/>
        <end position="117"/>
    </location>
</feature>
<dbReference type="Gene3D" id="1.10.10.60">
    <property type="entry name" value="Homeodomain-like"/>
    <property type="match status" value="1"/>
</dbReference>
<keyword evidence="4" id="KW-0805">Transcription regulation</keyword>
<feature type="compositionally biased region" description="Basic and acidic residues" evidence="7">
    <location>
        <begin position="405"/>
        <end position="415"/>
    </location>
</feature>
<dbReference type="Pfam" id="PF00072">
    <property type="entry name" value="Response_reg"/>
    <property type="match status" value="1"/>
</dbReference>
<dbReference type="InterPro" id="IPR011006">
    <property type="entry name" value="CheY-like_superfamily"/>
</dbReference>
<evidence type="ECO:0000256" key="2">
    <source>
        <dbReference type="ARBA" id="ARBA00022741"/>
    </source>
</evidence>
<dbReference type="Pfam" id="PF00158">
    <property type="entry name" value="Sigma54_activat"/>
    <property type="match status" value="1"/>
</dbReference>
<dbReference type="PROSITE" id="PS50110">
    <property type="entry name" value="RESPONSE_REGULATORY"/>
    <property type="match status" value="1"/>
</dbReference>
<keyword evidence="1 6" id="KW-0597">Phosphoprotein</keyword>
<dbReference type="Proteomes" id="UP000178606">
    <property type="component" value="Unassembled WGS sequence"/>
</dbReference>
<dbReference type="Gene3D" id="1.10.8.60">
    <property type="match status" value="1"/>
</dbReference>
<evidence type="ECO:0000256" key="3">
    <source>
        <dbReference type="ARBA" id="ARBA00022840"/>
    </source>
</evidence>
<dbReference type="GO" id="GO:0000160">
    <property type="term" value="P:phosphorelay signal transduction system"/>
    <property type="evidence" value="ECO:0007669"/>
    <property type="project" value="InterPro"/>
</dbReference>
<proteinExistence type="predicted"/>
<dbReference type="GO" id="GO:0043565">
    <property type="term" value="F:sequence-specific DNA binding"/>
    <property type="evidence" value="ECO:0007669"/>
    <property type="project" value="InterPro"/>
</dbReference>
<dbReference type="InterPro" id="IPR002078">
    <property type="entry name" value="Sigma_54_int"/>
</dbReference>
<evidence type="ECO:0000256" key="7">
    <source>
        <dbReference type="SAM" id="MobiDB-lite"/>
    </source>
</evidence>
<dbReference type="InterPro" id="IPR001789">
    <property type="entry name" value="Sig_transdc_resp-reg_receiver"/>
</dbReference>
<feature type="modified residue" description="4-aspartylphosphate" evidence="6">
    <location>
        <position position="52"/>
    </location>
</feature>
<dbReference type="PROSITE" id="PS50045">
    <property type="entry name" value="SIGMA54_INTERACT_4"/>
    <property type="match status" value="1"/>
</dbReference>
<dbReference type="SUPFAM" id="SSF46689">
    <property type="entry name" value="Homeodomain-like"/>
    <property type="match status" value="1"/>
</dbReference>
<gene>
    <name evidence="10" type="ORF">A3F84_21620</name>
</gene>
<sequence>MAHILIVDDESRIRRFLAIVLKEDGHVTSEASSVQEALGVLSSERLDLVITDQKMPGGDGLSLLAASKEIDPALPVVVLTAHASIDLAVEAMRQGAFDFITKPFKPEEVRAVVRRACERTEFVRENERLKKEIRRLEPGGDLVGDSPAVRTMKEQVAQVAPTLATVLITGETGTGKELVARAIHQGSPRADRPFVAVNCAALTETLLESELFGHEKGAFTGAAQARVGLFEAAHGGTLFLDEAGEMSLPLQAKLLRVLTDRQVIRVGATTPRSVDVRILVATHRDLQQRIQEGKFREDLYYRLAVVPLDIPPLRERREDIPALVEHFLRQVSLELKMPRRTVSPPAMEKLLQYSFPGNARELRNLIERAYILTRGAVIGPQGFPVTPEGDTPRAPEASAGAWTWSEEKSPPGPPRLKETLESMERTLILSAIRAAGGVQAEAARGLGISRSDLAYKVKKYRLEHVTGRAVHDPDVTPFLVEQKRS</sequence>
<comment type="caution">
    <text evidence="10">The sequence shown here is derived from an EMBL/GenBank/DDBJ whole genome shotgun (WGS) entry which is preliminary data.</text>
</comment>
<evidence type="ECO:0000259" key="8">
    <source>
        <dbReference type="PROSITE" id="PS50045"/>
    </source>
</evidence>
<dbReference type="InterPro" id="IPR027417">
    <property type="entry name" value="P-loop_NTPase"/>
</dbReference>
<dbReference type="FunFam" id="3.40.50.2300:FF:000018">
    <property type="entry name" value="DNA-binding transcriptional regulator NtrC"/>
    <property type="match status" value="1"/>
</dbReference>
<dbReference type="PANTHER" id="PTHR32071:SF113">
    <property type="entry name" value="ALGINATE BIOSYNTHESIS TRANSCRIPTIONAL REGULATORY PROTEIN ALGB"/>
    <property type="match status" value="1"/>
</dbReference>
<evidence type="ECO:0000256" key="1">
    <source>
        <dbReference type="ARBA" id="ARBA00022553"/>
    </source>
</evidence>
<dbReference type="Gene3D" id="3.40.50.300">
    <property type="entry name" value="P-loop containing nucleotide triphosphate hydrolases"/>
    <property type="match status" value="1"/>
</dbReference>
<dbReference type="InterPro" id="IPR058031">
    <property type="entry name" value="AAA_lid_NorR"/>
</dbReference>
<dbReference type="CDD" id="cd00009">
    <property type="entry name" value="AAA"/>
    <property type="match status" value="1"/>
</dbReference>
<dbReference type="InterPro" id="IPR009057">
    <property type="entry name" value="Homeodomain-like_sf"/>
</dbReference>
<evidence type="ECO:0008006" key="12">
    <source>
        <dbReference type="Google" id="ProtNLM"/>
    </source>
</evidence>
<dbReference type="PRINTS" id="PR01590">
    <property type="entry name" value="HTHFIS"/>
</dbReference>
<dbReference type="InterPro" id="IPR003593">
    <property type="entry name" value="AAA+_ATPase"/>
</dbReference>
<keyword evidence="2" id="KW-0547">Nucleotide-binding</keyword>
<name>A0A1F6CBE5_HANXR</name>
<protein>
    <recommendedName>
        <fullName evidence="12">Fis family transcriptional regulator</fullName>
    </recommendedName>
</protein>
<dbReference type="PROSITE" id="PS00675">
    <property type="entry name" value="SIGMA54_INTERACT_1"/>
    <property type="match status" value="1"/>
</dbReference>
<dbReference type="InterPro" id="IPR025662">
    <property type="entry name" value="Sigma_54_int_dom_ATP-bd_1"/>
</dbReference>
<dbReference type="SMART" id="SM00448">
    <property type="entry name" value="REC"/>
    <property type="match status" value="1"/>
</dbReference>
<dbReference type="GO" id="GO:0006355">
    <property type="term" value="P:regulation of DNA-templated transcription"/>
    <property type="evidence" value="ECO:0007669"/>
    <property type="project" value="InterPro"/>
</dbReference>
<accession>A0A1F6CBE5</accession>
<evidence type="ECO:0000313" key="11">
    <source>
        <dbReference type="Proteomes" id="UP000178606"/>
    </source>
</evidence>
<dbReference type="Pfam" id="PF25601">
    <property type="entry name" value="AAA_lid_14"/>
    <property type="match status" value="1"/>
</dbReference>
<dbReference type="FunFam" id="3.40.50.300:FF:000006">
    <property type="entry name" value="DNA-binding transcriptional regulator NtrC"/>
    <property type="match status" value="1"/>
</dbReference>
<evidence type="ECO:0000256" key="6">
    <source>
        <dbReference type="PROSITE-ProRule" id="PRU00169"/>
    </source>
</evidence>
<evidence type="ECO:0000256" key="4">
    <source>
        <dbReference type="ARBA" id="ARBA00023015"/>
    </source>
</evidence>
<evidence type="ECO:0000259" key="9">
    <source>
        <dbReference type="PROSITE" id="PS50110"/>
    </source>
</evidence>
<keyword evidence="5" id="KW-0804">Transcription</keyword>
<feature type="region of interest" description="Disordered" evidence="7">
    <location>
        <begin position="382"/>
        <end position="415"/>
    </location>
</feature>
<evidence type="ECO:0000256" key="5">
    <source>
        <dbReference type="ARBA" id="ARBA00023163"/>
    </source>
</evidence>
<organism evidence="10 11">
    <name type="scientific">Handelsmanbacteria sp. (strain RIFCSPLOWO2_12_FULL_64_10)</name>
    <dbReference type="NCBI Taxonomy" id="1817868"/>
    <lineage>
        <taxon>Bacteria</taxon>
        <taxon>Candidatus Handelsmaniibacteriota</taxon>
    </lineage>
</organism>
<feature type="domain" description="Sigma-54 factor interaction" evidence="8">
    <location>
        <begin position="142"/>
        <end position="371"/>
    </location>
</feature>
<keyword evidence="3" id="KW-0067">ATP-binding</keyword>
<reference evidence="10 11" key="1">
    <citation type="journal article" date="2016" name="Nat. Commun.">
        <title>Thousands of microbial genomes shed light on interconnected biogeochemical processes in an aquifer system.</title>
        <authorList>
            <person name="Anantharaman K."/>
            <person name="Brown C.T."/>
            <person name="Hug L.A."/>
            <person name="Sharon I."/>
            <person name="Castelle C.J."/>
            <person name="Probst A.J."/>
            <person name="Thomas B.C."/>
            <person name="Singh A."/>
            <person name="Wilkins M.J."/>
            <person name="Karaoz U."/>
            <person name="Brodie E.L."/>
            <person name="Williams K.H."/>
            <person name="Hubbard S.S."/>
            <person name="Banfield J.F."/>
        </authorList>
    </citation>
    <scope>NUCLEOTIDE SEQUENCE [LARGE SCALE GENOMIC DNA]</scope>
    <source>
        <strain evidence="11">RIFCSPLOWO2_12_FULL_64_10</strain>
    </source>
</reference>
<dbReference type="AlphaFoldDB" id="A0A1F6CBE5"/>
<dbReference type="PANTHER" id="PTHR32071">
    <property type="entry name" value="TRANSCRIPTIONAL REGULATORY PROTEIN"/>
    <property type="match status" value="1"/>
</dbReference>
<dbReference type="InterPro" id="IPR002197">
    <property type="entry name" value="HTH_Fis"/>
</dbReference>
<dbReference type="Gene3D" id="3.40.50.2300">
    <property type="match status" value="1"/>
</dbReference>
<dbReference type="GO" id="GO:0005524">
    <property type="term" value="F:ATP binding"/>
    <property type="evidence" value="ECO:0007669"/>
    <property type="project" value="UniProtKB-KW"/>
</dbReference>
<evidence type="ECO:0000313" key="10">
    <source>
        <dbReference type="EMBL" id="OGG46538.1"/>
    </source>
</evidence>
<dbReference type="EMBL" id="MFKF01000304">
    <property type="protein sequence ID" value="OGG46538.1"/>
    <property type="molecule type" value="Genomic_DNA"/>
</dbReference>
<dbReference type="Pfam" id="PF02954">
    <property type="entry name" value="HTH_8"/>
    <property type="match status" value="1"/>
</dbReference>